<dbReference type="Pfam" id="PF07690">
    <property type="entry name" value="MFS_1"/>
    <property type="match status" value="1"/>
</dbReference>
<sequence>MMGLSLILLLFAERGSYALAGQVTAAYVFLAAVVSPFQARLVDRHGQRAVLLPLSLVNLAAKVAMVLAVTSDLPSPFPQLCAAAGGATSPLVGAYARARWSALLGDRPELRAAYALESLVEDLCAVFGPPLATLLATAFSPLVGLVVAIGCGFAGTTLFAVQRRTQPSPKPRGQRAGDPLRVSRLGPVCLTSAGLGLLSGSVNVTVVAFCSEQGAPGLSGLVLGAVAAASVLAALVVGAVALPPHRLVRLAALATAALSVCLPLAATVPSGAVILVGVAVTLLAFTAAPATIAAFTLVERLTPTSRLSEAIAWTTSFLLGGYALGGALAGAVIDHFHTPAAFLIPPTAALATAFFAFLIPTAKSAPTKAPGEKALDTKDVRSAEFD</sequence>
<dbReference type="PANTHER" id="PTHR23542">
    <property type="match status" value="1"/>
</dbReference>
<feature type="transmembrane region" description="Helical" evidence="2">
    <location>
        <begin position="310"/>
        <end position="333"/>
    </location>
</feature>
<feature type="compositionally biased region" description="Basic and acidic residues" evidence="1">
    <location>
        <begin position="370"/>
        <end position="386"/>
    </location>
</feature>
<reference evidence="3 4" key="1">
    <citation type="submission" date="2020-08" db="EMBL/GenBank/DDBJ databases">
        <title>Genomic Encyclopedia of Type Strains, Phase III (KMG-III): the genomes of soil and plant-associated and newly described type strains.</title>
        <authorList>
            <person name="Whitman W."/>
        </authorList>
    </citation>
    <scope>NUCLEOTIDE SEQUENCE [LARGE SCALE GENOMIC DNA]</scope>
    <source>
        <strain evidence="3 4">CECT 8840</strain>
    </source>
</reference>
<comment type="caution">
    <text evidence="3">The sequence shown here is derived from an EMBL/GenBank/DDBJ whole genome shotgun (WGS) entry which is preliminary data.</text>
</comment>
<feature type="transmembrane region" description="Helical" evidence="2">
    <location>
        <begin position="182"/>
        <end position="209"/>
    </location>
</feature>
<dbReference type="EMBL" id="JACHJP010000013">
    <property type="protein sequence ID" value="MBB4920403.1"/>
    <property type="molecule type" value="Genomic_DNA"/>
</dbReference>
<dbReference type="AlphaFoldDB" id="A0A7W7QV86"/>
<dbReference type="InterPro" id="IPR011701">
    <property type="entry name" value="MFS"/>
</dbReference>
<keyword evidence="2" id="KW-0812">Transmembrane</keyword>
<feature type="transmembrane region" description="Helical" evidence="2">
    <location>
        <begin position="138"/>
        <end position="161"/>
    </location>
</feature>
<dbReference type="GO" id="GO:0022857">
    <property type="term" value="F:transmembrane transporter activity"/>
    <property type="evidence" value="ECO:0007669"/>
    <property type="project" value="InterPro"/>
</dbReference>
<dbReference type="InterPro" id="IPR036259">
    <property type="entry name" value="MFS_trans_sf"/>
</dbReference>
<gene>
    <name evidence="3" type="ORF">FHS44_007552</name>
</gene>
<keyword evidence="4" id="KW-1185">Reference proteome</keyword>
<proteinExistence type="predicted"/>
<keyword evidence="2" id="KW-1133">Transmembrane helix</keyword>
<name>A0A7W7QV86_9ACTN</name>
<dbReference type="SUPFAM" id="SSF103473">
    <property type="entry name" value="MFS general substrate transporter"/>
    <property type="match status" value="1"/>
</dbReference>
<feature type="transmembrane region" description="Helical" evidence="2">
    <location>
        <begin position="49"/>
        <end position="70"/>
    </location>
</feature>
<evidence type="ECO:0000313" key="4">
    <source>
        <dbReference type="Proteomes" id="UP000552644"/>
    </source>
</evidence>
<feature type="transmembrane region" description="Helical" evidence="2">
    <location>
        <begin position="339"/>
        <end position="359"/>
    </location>
</feature>
<evidence type="ECO:0000256" key="2">
    <source>
        <dbReference type="SAM" id="Phobius"/>
    </source>
</evidence>
<feature type="transmembrane region" description="Helical" evidence="2">
    <location>
        <begin position="247"/>
        <end position="266"/>
    </location>
</feature>
<feature type="transmembrane region" description="Helical" evidence="2">
    <location>
        <begin position="24"/>
        <end position="42"/>
    </location>
</feature>
<dbReference type="Gene3D" id="1.20.1250.20">
    <property type="entry name" value="MFS general substrate transporter like domains"/>
    <property type="match status" value="2"/>
</dbReference>
<dbReference type="PANTHER" id="PTHR23542:SF1">
    <property type="entry name" value="MAJOR FACILITATOR SUPERFAMILY (MFS) PROFILE DOMAIN-CONTAINING PROTEIN"/>
    <property type="match status" value="1"/>
</dbReference>
<feature type="region of interest" description="Disordered" evidence="1">
    <location>
        <begin position="365"/>
        <end position="386"/>
    </location>
</feature>
<evidence type="ECO:0000256" key="1">
    <source>
        <dbReference type="SAM" id="MobiDB-lite"/>
    </source>
</evidence>
<evidence type="ECO:0000313" key="3">
    <source>
        <dbReference type="EMBL" id="MBB4920403.1"/>
    </source>
</evidence>
<keyword evidence="2" id="KW-0472">Membrane</keyword>
<feature type="transmembrane region" description="Helical" evidence="2">
    <location>
        <begin position="221"/>
        <end position="242"/>
    </location>
</feature>
<dbReference type="Proteomes" id="UP000552644">
    <property type="component" value="Unassembled WGS sequence"/>
</dbReference>
<organism evidence="3 4">
    <name type="scientific">Streptosporangium saharense</name>
    <dbReference type="NCBI Taxonomy" id="1706840"/>
    <lineage>
        <taxon>Bacteria</taxon>
        <taxon>Bacillati</taxon>
        <taxon>Actinomycetota</taxon>
        <taxon>Actinomycetes</taxon>
        <taxon>Streptosporangiales</taxon>
        <taxon>Streptosporangiaceae</taxon>
        <taxon>Streptosporangium</taxon>
    </lineage>
</organism>
<protein>
    <submittedName>
        <fullName evidence="3">MFS family permease</fullName>
    </submittedName>
</protein>
<feature type="transmembrane region" description="Helical" evidence="2">
    <location>
        <begin position="272"/>
        <end position="298"/>
    </location>
</feature>
<accession>A0A7W7QV86</accession>